<protein>
    <recommendedName>
        <fullName evidence="2">Glycoside hydrolase family 5 C-terminal domain-containing protein</fullName>
    </recommendedName>
</protein>
<dbReference type="KEGG" id="kcm:ABWK59_02850"/>
<dbReference type="InterPro" id="IPR041036">
    <property type="entry name" value="GH5_C"/>
</dbReference>
<evidence type="ECO:0000259" key="2">
    <source>
        <dbReference type="Pfam" id="PF18564"/>
    </source>
</evidence>
<evidence type="ECO:0000256" key="1">
    <source>
        <dbReference type="SAM" id="MobiDB-lite"/>
    </source>
</evidence>
<gene>
    <name evidence="3" type="ORF">ABWK59_02850</name>
</gene>
<sequence>MLLSAIEQAQKGRPGRGGICVRCHRGRPRGPYSTGTSRHRNTGPDPAIVRPCPRHVAGTPQQCHYDSATGTFTLRYSARRADSGQPFARGARTEVCLPQSTCPDGYRVESQGAEVVSAPDVRLLPLATGAGQDTVQVTVVRG</sequence>
<dbReference type="EMBL" id="CP159872">
    <property type="protein sequence ID" value="XCM77942.1"/>
    <property type="molecule type" value="Genomic_DNA"/>
</dbReference>
<dbReference type="Gene3D" id="2.60.40.1180">
    <property type="entry name" value="Golgi alpha-mannosidase II"/>
    <property type="match status" value="1"/>
</dbReference>
<dbReference type="AlphaFoldDB" id="A0AAU8JS17"/>
<reference evidence="3" key="1">
    <citation type="submission" date="2024-06" db="EMBL/GenBank/DDBJ databases">
        <title>The genome sequences of Kitasatospora sp. strain HUAS MG31.</title>
        <authorList>
            <person name="Mo P."/>
        </authorList>
    </citation>
    <scope>NUCLEOTIDE SEQUENCE</scope>
    <source>
        <strain evidence="3">HUAS MG31</strain>
    </source>
</reference>
<evidence type="ECO:0000313" key="3">
    <source>
        <dbReference type="EMBL" id="XCM77942.1"/>
    </source>
</evidence>
<organism evidence="3">
    <name type="scientific">Kitasatospora camelliae</name>
    <dbReference type="NCBI Taxonomy" id="3156397"/>
    <lineage>
        <taxon>Bacteria</taxon>
        <taxon>Bacillati</taxon>
        <taxon>Actinomycetota</taxon>
        <taxon>Actinomycetes</taxon>
        <taxon>Kitasatosporales</taxon>
        <taxon>Streptomycetaceae</taxon>
        <taxon>Kitasatospora</taxon>
    </lineage>
</organism>
<dbReference type="InterPro" id="IPR013780">
    <property type="entry name" value="Glyco_hydro_b"/>
</dbReference>
<dbReference type="Pfam" id="PF18564">
    <property type="entry name" value="Glyco_hydro_5_C"/>
    <property type="match status" value="1"/>
</dbReference>
<name>A0AAU8JS17_9ACTN</name>
<accession>A0AAU8JS17</accession>
<dbReference type="RefSeq" id="WP_354637675.1">
    <property type="nucleotide sequence ID" value="NZ_CP159872.1"/>
</dbReference>
<feature type="region of interest" description="Disordered" evidence="1">
    <location>
        <begin position="1"/>
        <end position="46"/>
    </location>
</feature>
<proteinExistence type="predicted"/>
<feature type="domain" description="Glycoside hydrolase family 5 C-terminal" evidence="2">
    <location>
        <begin position="50"/>
        <end position="139"/>
    </location>
</feature>